<dbReference type="RefSeq" id="WP_036759431.1">
    <property type="nucleotide sequence ID" value="NZ_CP035286.1"/>
</dbReference>
<evidence type="ECO:0000259" key="4">
    <source>
        <dbReference type="PROSITE" id="PS50932"/>
    </source>
</evidence>
<dbReference type="EMBL" id="QUMX01000046">
    <property type="protein sequence ID" value="REG31651.1"/>
    <property type="molecule type" value="Genomic_DNA"/>
</dbReference>
<dbReference type="InterPro" id="IPR046335">
    <property type="entry name" value="LacI/GalR-like_sensor"/>
</dbReference>
<name>A0AAQ0HE21_PARVE</name>
<dbReference type="SUPFAM" id="SSF53822">
    <property type="entry name" value="Periplasmic binding protein-like I"/>
    <property type="match status" value="1"/>
</dbReference>
<evidence type="ECO:0000256" key="2">
    <source>
        <dbReference type="ARBA" id="ARBA00023125"/>
    </source>
</evidence>
<keyword evidence="2" id="KW-0238">DNA-binding</keyword>
<organism evidence="5 6">
    <name type="scientific">Paracoccus versutus</name>
    <name type="common">Thiobacillus versutus</name>
    <dbReference type="NCBI Taxonomy" id="34007"/>
    <lineage>
        <taxon>Bacteria</taxon>
        <taxon>Pseudomonadati</taxon>
        <taxon>Pseudomonadota</taxon>
        <taxon>Alphaproteobacteria</taxon>
        <taxon>Rhodobacterales</taxon>
        <taxon>Paracoccaceae</taxon>
        <taxon>Paracoccus</taxon>
    </lineage>
</organism>
<evidence type="ECO:0000256" key="3">
    <source>
        <dbReference type="ARBA" id="ARBA00023163"/>
    </source>
</evidence>
<dbReference type="Pfam" id="PF00356">
    <property type="entry name" value="LacI"/>
    <property type="match status" value="1"/>
</dbReference>
<dbReference type="Gene3D" id="1.10.260.40">
    <property type="entry name" value="lambda repressor-like DNA-binding domains"/>
    <property type="match status" value="1"/>
</dbReference>
<dbReference type="InterPro" id="IPR010982">
    <property type="entry name" value="Lambda_DNA-bd_dom_sf"/>
</dbReference>
<evidence type="ECO:0000313" key="5">
    <source>
        <dbReference type="EMBL" id="REG31651.1"/>
    </source>
</evidence>
<accession>A0AAQ0HE21</accession>
<dbReference type="PANTHER" id="PTHR30146:SF109">
    <property type="entry name" value="HTH-TYPE TRANSCRIPTIONAL REGULATOR GALS"/>
    <property type="match status" value="1"/>
</dbReference>
<dbReference type="PRINTS" id="PR00036">
    <property type="entry name" value="HTHLACI"/>
</dbReference>
<dbReference type="GO" id="GO:0000976">
    <property type="term" value="F:transcription cis-regulatory region binding"/>
    <property type="evidence" value="ECO:0007669"/>
    <property type="project" value="TreeGrafter"/>
</dbReference>
<dbReference type="Pfam" id="PF13377">
    <property type="entry name" value="Peripla_BP_3"/>
    <property type="match status" value="1"/>
</dbReference>
<dbReference type="PROSITE" id="PS50932">
    <property type="entry name" value="HTH_LACI_2"/>
    <property type="match status" value="1"/>
</dbReference>
<dbReference type="GO" id="GO:0003700">
    <property type="term" value="F:DNA-binding transcription factor activity"/>
    <property type="evidence" value="ECO:0007669"/>
    <property type="project" value="TreeGrafter"/>
</dbReference>
<gene>
    <name evidence="5" type="ORF">ATH84_104610</name>
</gene>
<keyword evidence="6" id="KW-1185">Reference proteome</keyword>
<dbReference type="CDD" id="cd01392">
    <property type="entry name" value="HTH_LacI"/>
    <property type="match status" value="1"/>
</dbReference>
<proteinExistence type="predicted"/>
<reference evidence="5 6" key="1">
    <citation type="submission" date="2018-08" db="EMBL/GenBank/DDBJ databases">
        <title>Genomic Encyclopedia of Archaeal and Bacterial Type Strains, Phase II (KMG-II): from individual species to whole genera.</title>
        <authorList>
            <person name="Goeker M."/>
        </authorList>
    </citation>
    <scope>NUCLEOTIDE SEQUENCE [LARGE SCALE GENOMIC DNA]</scope>
    <source>
        <strain evidence="5 6">DSM 582</strain>
    </source>
</reference>
<dbReference type="SMART" id="SM00354">
    <property type="entry name" value="HTH_LACI"/>
    <property type="match status" value="1"/>
</dbReference>
<dbReference type="AlphaFoldDB" id="A0AAQ0HE21"/>
<keyword evidence="1" id="KW-0805">Transcription regulation</keyword>
<keyword evidence="3" id="KW-0804">Transcription</keyword>
<evidence type="ECO:0000313" key="6">
    <source>
        <dbReference type="Proteomes" id="UP000256794"/>
    </source>
</evidence>
<dbReference type="PANTHER" id="PTHR30146">
    <property type="entry name" value="LACI-RELATED TRANSCRIPTIONAL REPRESSOR"/>
    <property type="match status" value="1"/>
</dbReference>
<sequence>MSEKTVHATVDDVAALAGVSTATVSRCLNAPDRVVPATREKVMEAIRALNYSPNFGARALASRRTGIIGAVIPTLENAVFAHGIDAFERSLSPGKFALLVASCGYDPEREKQQIEALVARGADGLLLVGFDRDPAIYEWLAIRKVPYVLAWACGDSHPYAGFDNVAGMAAMVRMVLDLGHRNVAMISGLTQGNDRARGRLEGARDLLAGEGLAFRGVAEVPYGLESGARAFAELMADRSITAVICGNDVLAAGALRAAHRMGLRVPRDVTITGFDDIDIASITFPELTTVRVPHTRMGEQAAALLQQLIEGKRGESVLLPTEIVARGTHAPPTARRRFAKA</sequence>
<protein>
    <submittedName>
        <fullName evidence="5">LacI family transcriptional regulator</fullName>
    </submittedName>
</protein>
<dbReference type="InterPro" id="IPR028082">
    <property type="entry name" value="Peripla_BP_I"/>
</dbReference>
<evidence type="ECO:0000256" key="1">
    <source>
        <dbReference type="ARBA" id="ARBA00023015"/>
    </source>
</evidence>
<feature type="domain" description="HTH lacI-type" evidence="4">
    <location>
        <begin position="8"/>
        <end position="62"/>
    </location>
</feature>
<dbReference type="InterPro" id="IPR000843">
    <property type="entry name" value="HTH_LacI"/>
</dbReference>
<comment type="caution">
    <text evidence="5">The sequence shown here is derived from an EMBL/GenBank/DDBJ whole genome shotgun (WGS) entry which is preliminary data.</text>
</comment>
<dbReference type="SUPFAM" id="SSF47413">
    <property type="entry name" value="lambda repressor-like DNA-binding domains"/>
    <property type="match status" value="1"/>
</dbReference>
<dbReference type="CDD" id="cd06273">
    <property type="entry name" value="PBP1_LacI-like"/>
    <property type="match status" value="1"/>
</dbReference>
<dbReference type="Gene3D" id="3.40.50.2300">
    <property type="match status" value="2"/>
</dbReference>
<dbReference type="Proteomes" id="UP000256794">
    <property type="component" value="Unassembled WGS sequence"/>
</dbReference>